<protein>
    <submittedName>
        <fullName evidence="1">Uncharacterized protein</fullName>
    </submittedName>
</protein>
<proteinExistence type="predicted"/>
<dbReference type="EMBL" id="JACEIK010003282">
    <property type="protein sequence ID" value="MCD9641109.1"/>
    <property type="molecule type" value="Genomic_DNA"/>
</dbReference>
<evidence type="ECO:0000313" key="2">
    <source>
        <dbReference type="Proteomes" id="UP000823775"/>
    </source>
</evidence>
<name>A0ABS8V4P1_DATST</name>
<accession>A0ABS8V4P1</accession>
<dbReference type="Proteomes" id="UP000823775">
    <property type="component" value="Unassembled WGS sequence"/>
</dbReference>
<keyword evidence="2" id="KW-1185">Reference proteome</keyword>
<reference evidence="1 2" key="1">
    <citation type="journal article" date="2021" name="BMC Genomics">
        <title>Datura genome reveals duplications of psychoactive alkaloid biosynthetic genes and high mutation rate following tissue culture.</title>
        <authorList>
            <person name="Rajewski A."/>
            <person name="Carter-House D."/>
            <person name="Stajich J."/>
            <person name="Litt A."/>
        </authorList>
    </citation>
    <scope>NUCLEOTIDE SEQUENCE [LARGE SCALE GENOMIC DNA]</scope>
    <source>
        <strain evidence="1">AR-01</strain>
    </source>
</reference>
<gene>
    <name evidence="1" type="ORF">HAX54_027026</name>
</gene>
<comment type="caution">
    <text evidence="1">The sequence shown here is derived from an EMBL/GenBank/DDBJ whole genome shotgun (WGS) entry which is preliminary data.</text>
</comment>
<organism evidence="1 2">
    <name type="scientific">Datura stramonium</name>
    <name type="common">Jimsonweed</name>
    <name type="synonym">Common thornapple</name>
    <dbReference type="NCBI Taxonomy" id="4076"/>
    <lineage>
        <taxon>Eukaryota</taxon>
        <taxon>Viridiplantae</taxon>
        <taxon>Streptophyta</taxon>
        <taxon>Embryophyta</taxon>
        <taxon>Tracheophyta</taxon>
        <taxon>Spermatophyta</taxon>
        <taxon>Magnoliopsida</taxon>
        <taxon>eudicotyledons</taxon>
        <taxon>Gunneridae</taxon>
        <taxon>Pentapetalae</taxon>
        <taxon>asterids</taxon>
        <taxon>lamiids</taxon>
        <taxon>Solanales</taxon>
        <taxon>Solanaceae</taxon>
        <taxon>Solanoideae</taxon>
        <taxon>Datureae</taxon>
        <taxon>Datura</taxon>
    </lineage>
</organism>
<sequence>MARTVNGAAYNMPKKCGGVCGRRRRHERKEKGKGLVSMALASEKKGKMTVREDETAVVVYEERRVRGPVVVFRRREIKREVWRRFGVGGREREVLCRTAFVRIAWPIPTFLVRDVRPCMVIQLCEEELSILICPARRGLAALTCLYNTNLCFNF</sequence>
<evidence type="ECO:0000313" key="1">
    <source>
        <dbReference type="EMBL" id="MCD9641109.1"/>
    </source>
</evidence>